<dbReference type="OrthoDB" id="8197931at2759"/>
<dbReference type="AlphaFoldDB" id="A0A4C1SVY8"/>
<feature type="region of interest" description="Disordered" evidence="1">
    <location>
        <begin position="47"/>
        <end position="127"/>
    </location>
</feature>
<name>A0A4C1SVY8_EUMVA</name>
<evidence type="ECO:0000256" key="1">
    <source>
        <dbReference type="SAM" id="MobiDB-lite"/>
    </source>
</evidence>
<reference evidence="2 3" key="1">
    <citation type="journal article" date="2019" name="Commun. Biol.">
        <title>The bagworm genome reveals a unique fibroin gene that provides high tensile strength.</title>
        <authorList>
            <person name="Kono N."/>
            <person name="Nakamura H."/>
            <person name="Ohtoshi R."/>
            <person name="Tomita M."/>
            <person name="Numata K."/>
            <person name="Arakawa K."/>
        </authorList>
    </citation>
    <scope>NUCLEOTIDE SEQUENCE [LARGE SCALE GENOMIC DNA]</scope>
</reference>
<sequence length="428" mass="46657">MFSIGCAVFSWHFLCCNDDTRSVLVHIVAYVVSSLCSLVPQIPQIPRPRQQPQLKRARGKWRPLEDVEELQNDDQRSTTTASDEDGSATARSVHFMEQPGRPRRPGRRTASPSLPLGETSDAERLPIGITKHTDRVVCHRSVVADTLITAHSGICHASAETNSAVQQLFNSGRPPPPAIEPQLITSETLKAWDAGARPRSDEMAVRRVAERNALRCSLLRVKPVKETAEEKRPLRGSKQKNVEKPNIPRIRATRKPSAAPAQLLVVLSTGAPLRHQPPDLEDNTEATKFLSTLAPLTACVGSAAITKASTMCPERPAPPRPPPTSTSTSATRAPDVVAARVGANDGDDSSGVREATAAHRPPAPATRKIRSRPVATTSDDYGMYILRDLEVSSILYIFIGVFPNLYFKPRRGLDAYVNILVPICLPGK</sequence>
<feature type="region of interest" description="Disordered" evidence="1">
    <location>
        <begin position="226"/>
        <end position="258"/>
    </location>
</feature>
<gene>
    <name evidence="2" type="ORF">EVAR_100980_1</name>
</gene>
<proteinExistence type="predicted"/>
<feature type="compositionally biased region" description="Pro residues" evidence="1">
    <location>
        <begin position="315"/>
        <end position="324"/>
    </location>
</feature>
<protein>
    <submittedName>
        <fullName evidence="2">Uncharacterized protein</fullName>
    </submittedName>
</protein>
<organism evidence="2 3">
    <name type="scientific">Eumeta variegata</name>
    <name type="common">Bagworm moth</name>
    <name type="synonym">Eumeta japonica</name>
    <dbReference type="NCBI Taxonomy" id="151549"/>
    <lineage>
        <taxon>Eukaryota</taxon>
        <taxon>Metazoa</taxon>
        <taxon>Ecdysozoa</taxon>
        <taxon>Arthropoda</taxon>
        <taxon>Hexapoda</taxon>
        <taxon>Insecta</taxon>
        <taxon>Pterygota</taxon>
        <taxon>Neoptera</taxon>
        <taxon>Endopterygota</taxon>
        <taxon>Lepidoptera</taxon>
        <taxon>Glossata</taxon>
        <taxon>Ditrysia</taxon>
        <taxon>Tineoidea</taxon>
        <taxon>Psychidae</taxon>
        <taxon>Oiketicinae</taxon>
        <taxon>Eumeta</taxon>
    </lineage>
</organism>
<evidence type="ECO:0000313" key="2">
    <source>
        <dbReference type="EMBL" id="GBP06403.1"/>
    </source>
</evidence>
<evidence type="ECO:0000313" key="3">
    <source>
        <dbReference type="Proteomes" id="UP000299102"/>
    </source>
</evidence>
<comment type="caution">
    <text evidence="2">The sequence shown here is derived from an EMBL/GenBank/DDBJ whole genome shotgun (WGS) entry which is preliminary data.</text>
</comment>
<dbReference type="EMBL" id="BGZK01004031">
    <property type="protein sequence ID" value="GBP06403.1"/>
    <property type="molecule type" value="Genomic_DNA"/>
</dbReference>
<feature type="region of interest" description="Disordered" evidence="1">
    <location>
        <begin position="310"/>
        <end position="370"/>
    </location>
</feature>
<keyword evidence="3" id="KW-1185">Reference proteome</keyword>
<dbReference type="Proteomes" id="UP000299102">
    <property type="component" value="Unassembled WGS sequence"/>
</dbReference>
<feature type="compositionally biased region" description="Low complexity" evidence="1">
    <location>
        <begin position="325"/>
        <end position="334"/>
    </location>
</feature>
<accession>A0A4C1SVY8</accession>